<gene>
    <name evidence="3" type="ORF">GTQ38_08225</name>
</gene>
<evidence type="ECO:0000313" key="3">
    <source>
        <dbReference type="EMBL" id="NAS11982.1"/>
    </source>
</evidence>
<keyword evidence="1" id="KW-1133">Transmembrane helix</keyword>
<dbReference type="InterPro" id="IPR050697">
    <property type="entry name" value="Adenylyl/Guanylyl_Cyclase_3/4"/>
</dbReference>
<feature type="transmembrane region" description="Helical" evidence="1">
    <location>
        <begin position="131"/>
        <end position="149"/>
    </location>
</feature>
<dbReference type="EMBL" id="WXYO01000003">
    <property type="protein sequence ID" value="NAS11982.1"/>
    <property type="molecule type" value="Genomic_DNA"/>
</dbReference>
<proteinExistence type="predicted"/>
<dbReference type="InterPro" id="IPR001054">
    <property type="entry name" value="A/G_cyclase"/>
</dbReference>
<dbReference type="GO" id="GO:0004016">
    <property type="term" value="F:adenylate cyclase activity"/>
    <property type="evidence" value="ECO:0007669"/>
    <property type="project" value="UniProtKB-ARBA"/>
</dbReference>
<dbReference type="PROSITE" id="PS50125">
    <property type="entry name" value="GUANYLATE_CYCLASE_2"/>
    <property type="match status" value="1"/>
</dbReference>
<evidence type="ECO:0000313" key="4">
    <source>
        <dbReference type="Proteomes" id="UP000475249"/>
    </source>
</evidence>
<evidence type="ECO:0000256" key="1">
    <source>
        <dbReference type="SAM" id="Phobius"/>
    </source>
</evidence>
<dbReference type="AlphaFoldDB" id="A0A6L9EBJ9"/>
<accession>A0A6L9EBJ9</accession>
<keyword evidence="1" id="KW-0812">Transmembrane</keyword>
<organism evidence="3 4">
    <name type="scientific">Poritiphilus flavus</name>
    <dbReference type="NCBI Taxonomy" id="2697053"/>
    <lineage>
        <taxon>Bacteria</taxon>
        <taxon>Pseudomonadati</taxon>
        <taxon>Bacteroidota</taxon>
        <taxon>Flavobacteriia</taxon>
        <taxon>Flavobacteriales</taxon>
        <taxon>Flavobacteriaceae</taxon>
        <taxon>Poritiphilus</taxon>
    </lineage>
</organism>
<dbReference type="InterPro" id="IPR029787">
    <property type="entry name" value="Nucleotide_cyclase"/>
</dbReference>
<feature type="domain" description="Guanylate cyclase" evidence="2">
    <location>
        <begin position="178"/>
        <end position="307"/>
    </location>
</feature>
<keyword evidence="4" id="KW-1185">Reference proteome</keyword>
<dbReference type="GO" id="GO:0035556">
    <property type="term" value="P:intracellular signal transduction"/>
    <property type="evidence" value="ECO:0007669"/>
    <property type="project" value="InterPro"/>
</dbReference>
<dbReference type="RefSeq" id="WP_161435014.1">
    <property type="nucleotide sequence ID" value="NZ_WXYO01000003.1"/>
</dbReference>
<feature type="transmembrane region" description="Helical" evidence="1">
    <location>
        <begin position="83"/>
        <end position="111"/>
    </location>
</feature>
<protein>
    <submittedName>
        <fullName evidence="3">Adenylate/guanylate cyclase domain-containing protein</fullName>
    </submittedName>
</protein>
<dbReference type="Pfam" id="PF00211">
    <property type="entry name" value="Guanylate_cyc"/>
    <property type="match status" value="1"/>
</dbReference>
<feature type="transmembrane region" description="Helical" evidence="1">
    <location>
        <begin position="49"/>
        <end position="71"/>
    </location>
</feature>
<dbReference type="PANTHER" id="PTHR43081">
    <property type="entry name" value="ADENYLATE CYCLASE, TERMINAL-DIFFERENTIATION SPECIFIC-RELATED"/>
    <property type="match status" value="1"/>
</dbReference>
<sequence length="358" mass="41878">MRQQLIYFLRLLIATLIYWCLVMCFFILIRYYDLSGEPGIEVAFSYEASIWELTRFGMFLGIFIGLFYAIVEFLFDRFLMKRLYLGLSILIRTWVYLLLLISSTTLIMELAEAEWGFDFDNERGWWQTNRMFWVFVIYFGIFSLGFSFLKIAKERFGRENFVKLLLGKYRKPTEEQRIFMFLDLKSSTTIAETLGHLSYSGLIQECFLDLNDFLSGHRAEVYQYVGDEAVISWQFDVGIRRNNCIKLFFAFQDRLEKRTEHYLEKYSVVPEFKAGLHGGELVVVEVGNVKKELAYHGDVINTAARIQKECNKYGEKLLISGSLLERLDLSSDYVAKAMGEIDLKGKKEKIPIFAIQKA</sequence>
<dbReference type="Proteomes" id="UP000475249">
    <property type="component" value="Unassembled WGS sequence"/>
</dbReference>
<feature type="transmembrane region" description="Helical" evidence="1">
    <location>
        <begin position="7"/>
        <end position="29"/>
    </location>
</feature>
<comment type="caution">
    <text evidence="3">The sequence shown here is derived from an EMBL/GenBank/DDBJ whole genome shotgun (WGS) entry which is preliminary data.</text>
</comment>
<dbReference type="PANTHER" id="PTHR43081:SF1">
    <property type="entry name" value="ADENYLATE CYCLASE, TERMINAL-DIFFERENTIATION SPECIFIC"/>
    <property type="match status" value="1"/>
</dbReference>
<dbReference type="GO" id="GO:0009190">
    <property type="term" value="P:cyclic nucleotide biosynthetic process"/>
    <property type="evidence" value="ECO:0007669"/>
    <property type="project" value="InterPro"/>
</dbReference>
<reference evidence="3 4" key="1">
    <citation type="submission" date="2020-01" db="EMBL/GenBank/DDBJ databases">
        <title>Bacteria diversity of Porities sp.</title>
        <authorList>
            <person name="Wang G."/>
        </authorList>
    </citation>
    <scope>NUCLEOTIDE SEQUENCE [LARGE SCALE GENOMIC DNA]</scope>
    <source>
        <strain evidence="3 4">R33</strain>
    </source>
</reference>
<keyword evidence="1" id="KW-0472">Membrane</keyword>
<dbReference type="Gene3D" id="3.30.70.1230">
    <property type="entry name" value="Nucleotide cyclase"/>
    <property type="match status" value="1"/>
</dbReference>
<dbReference type="CDD" id="cd07302">
    <property type="entry name" value="CHD"/>
    <property type="match status" value="1"/>
</dbReference>
<name>A0A6L9EBJ9_9FLAO</name>
<dbReference type="SUPFAM" id="SSF55073">
    <property type="entry name" value="Nucleotide cyclase"/>
    <property type="match status" value="1"/>
</dbReference>
<evidence type="ECO:0000259" key="2">
    <source>
        <dbReference type="PROSITE" id="PS50125"/>
    </source>
</evidence>